<keyword evidence="3" id="KW-1133">Transmembrane helix</keyword>
<reference evidence="4 5" key="1">
    <citation type="submission" date="2015-01" db="EMBL/GenBank/DDBJ databases">
        <title>Draft genome of Vibrio mytili type strain CAIM 528.</title>
        <authorList>
            <person name="Gonzalez-Castillo A."/>
            <person name="Gomez-Gil B."/>
            <person name="Enciso-Ibarra J."/>
        </authorList>
    </citation>
    <scope>NUCLEOTIDE SEQUENCE [LARGE SCALE GENOMIC DNA]</scope>
    <source>
        <strain evidence="4 5">CAIM 528</strain>
    </source>
</reference>
<dbReference type="Pfam" id="PF07963">
    <property type="entry name" value="N_methyl"/>
    <property type="match status" value="1"/>
</dbReference>
<comment type="caution">
    <text evidence="4">The sequence shown here is derived from an EMBL/GenBank/DDBJ whole genome shotgun (WGS) entry which is preliminary data.</text>
</comment>
<gene>
    <name evidence="4" type="ORF">SU60_11475</name>
</gene>
<dbReference type="GO" id="GO:0044096">
    <property type="term" value="C:type IV pilus"/>
    <property type="evidence" value="ECO:0007669"/>
    <property type="project" value="TreeGrafter"/>
</dbReference>
<dbReference type="RefSeq" id="WP_041155622.1">
    <property type="nucleotide sequence ID" value="NZ_CBCRVP010000009.1"/>
</dbReference>
<evidence type="ECO:0000256" key="1">
    <source>
        <dbReference type="ARBA" id="ARBA00005233"/>
    </source>
</evidence>
<keyword evidence="3" id="KW-0472">Membrane</keyword>
<organism evidence="4 5">
    <name type="scientific">Vibrio mytili</name>
    <dbReference type="NCBI Taxonomy" id="50718"/>
    <lineage>
        <taxon>Bacteria</taxon>
        <taxon>Pseudomonadati</taxon>
        <taxon>Pseudomonadota</taxon>
        <taxon>Gammaproteobacteria</taxon>
        <taxon>Vibrionales</taxon>
        <taxon>Vibrionaceae</taxon>
        <taxon>Vibrio</taxon>
    </lineage>
</organism>
<keyword evidence="5" id="KW-1185">Reference proteome</keyword>
<proteinExistence type="inferred from homology"/>
<evidence type="ECO:0000313" key="4">
    <source>
        <dbReference type="EMBL" id="KIN10816.1"/>
    </source>
</evidence>
<evidence type="ECO:0000256" key="3">
    <source>
        <dbReference type="SAM" id="Phobius"/>
    </source>
</evidence>
<dbReference type="OrthoDB" id="5918848at2"/>
<dbReference type="STRING" id="50718.SU60_11475"/>
<evidence type="ECO:0000256" key="2">
    <source>
        <dbReference type="ARBA" id="ARBA00022481"/>
    </source>
</evidence>
<dbReference type="GO" id="GO:0043107">
    <property type="term" value="P:type IV pilus-dependent motility"/>
    <property type="evidence" value="ECO:0007669"/>
    <property type="project" value="TreeGrafter"/>
</dbReference>
<dbReference type="InterPro" id="IPR045584">
    <property type="entry name" value="Pilin-like"/>
</dbReference>
<feature type="transmembrane region" description="Helical" evidence="3">
    <location>
        <begin position="12"/>
        <end position="35"/>
    </location>
</feature>
<keyword evidence="3" id="KW-0812">Transmembrane</keyword>
<accession>A0A0C3HRK2</accession>
<keyword evidence="2" id="KW-0488">Methylation</keyword>
<dbReference type="Proteomes" id="UP000031977">
    <property type="component" value="Unassembled WGS sequence"/>
</dbReference>
<dbReference type="PANTHER" id="PTHR30093">
    <property type="entry name" value="GENERAL SECRETION PATHWAY PROTEIN G"/>
    <property type="match status" value="1"/>
</dbReference>
<comment type="similarity">
    <text evidence="1">Belongs to the N-Me-Phe pilin family.</text>
</comment>
<name>A0A0C3HRK2_9VIBR</name>
<dbReference type="EMBL" id="JXOK01000041">
    <property type="protein sequence ID" value="KIN10816.1"/>
    <property type="molecule type" value="Genomic_DNA"/>
</dbReference>
<dbReference type="Gene3D" id="3.30.700.10">
    <property type="entry name" value="Glycoprotein, Type 4 Pilin"/>
    <property type="match status" value="1"/>
</dbReference>
<dbReference type="SUPFAM" id="SSF54523">
    <property type="entry name" value="Pili subunits"/>
    <property type="match status" value="1"/>
</dbReference>
<dbReference type="PANTHER" id="PTHR30093:SF34">
    <property type="entry name" value="PREPILIN PEPTIDASE-DEPENDENT PROTEIN D"/>
    <property type="match status" value="1"/>
</dbReference>
<dbReference type="AlphaFoldDB" id="A0A0C3HRK2"/>
<sequence length="156" mass="16167">MKPVKQKKQQGFTLIELMIVVAIIGILAAFAVPAYQDYTKRATLGEFPKVASAVKVAIELCGHENAADGDTFKTGCVGGSNGIPASVNINNMQITAVGGDASGAVDIRVAATAAKGPIKSGETYVLTGTYSGSGIEWEGTCYKDAALSESQDDYCP</sequence>
<dbReference type="InterPro" id="IPR012902">
    <property type="entry name" value="N_methyl_site"/>
</dbReference>
<dbReference type="NCBIfam" id="TIGR02532">
    <property type="entry name" value="IV_pilin_GFxxxE"/>
    <property type="match status" value="1"/>
</dbReference>
<evidence type="ECO:0000313" key="5">
    <source>
        <dbReference type="Proteomes" id="UP000031977"/>
    </source>
</evidence>
<protein>
    <submittedName>
        <fullName evidence="4">Type IV pilin subunit protein</fullName>
    </submittedName>
</protein>
<dbReference type="PROSITE" id="PS00409">
    <property type="entry name" value="PROKAR_NTER_METHYL"/>
    <property type="match status" value="1"/>
</dbReference>